<dbReference type="EMBL" id="CT573213">
    <property type="protein sequence ID" value="CAJ59070.1"/>
    <property type="molecule type" value="Genomic_DNA"/>
</dbReference>
<name>Q0RTM8_FRAAA</name>
<evidence type="ECO:0000313" key="3">
    <source>
        <dbReference type="Proteomes" id="UP000000657"/>
    </source>
</evidence>
<dbReference type="KEGG" id="fal:FRAAL0395"/>
<gene>
    <name evidence="2" type="ordered locus">FRAAL0395</name>
</gene>
<feature type="region of interest" description="Disordered" evidence="1">
    <location>
        <begin position="1"/>
        <end position="72"/>
    </location>
</feature>
<reference evidence="2 3" key="1">
    <citation type="journal article" date="2007" name="Genome Res.">
        <title>Genome characteristics of facultatively symbiotic Frankia sp. strains reflect host range and host plant biogeography.</title>
        <authorList>
            <person name="Normand P."/>
            <person name="Lapierre P."/>
            <person name="Tisa L.S."/>
            <person name="Gogarten J.P."/>
            <person name="Alloisio N."/>
            <person name="Bagnarol E."/>
            <person name="Bassi C.A."/>
            <person name="Berry A.M."/>
            <person name="Bickhart D.M."/>
            <person name="Choisne N."/>
            <person name="Couloux A."/>
            <person name="Cournoyer B."/>
            <person name="Cruveiller S."/>
            <person name="Daubin V."/>
            <person name="Demange N."/>
            <person name="Francino M.P."/>
            <person name="Goltsman E."/>
            <person name="Huang Y."/>
            <person name="Kopp O.R."/>
            <person name="Labarre L."/>
            <person name="Lapidus A."/>
            <person name="Lavire C."/>
            <person name="Marechal J."/>
            <person name="Martinez M."/>
            <person name="Mastronunzio J.E."/>
            <person name="Mullin B.C."/>
            <person name="Niemann J."/>
            <person name="Pujic P."/>
            <person name="Rawnsley T."/>
            <person name="Rouy Z."/>
            <person name="Schenowitz C."/>
            <person name="Sellstedt A."/>
            <person name="Tavares F."/>
            <person name="Tomkins J.P."/>
            <person name="Vallenet D."/>
            <person name="Valverde C."/>
            <person name="Wall L.G."/>
            <person name="Wang Y."/>
            <person name="Medigue C."/>
            <person name="Benson D.R."/>
        </authorList>
    </citation>
    <scope>NUCLEOTIDE SEQUENCE [LARGE SCALE GENOMIC DNA]</scope>
    <source>
        <strain evidence="3">DSM 45986 / CECT 9034 / ACN14a</strain>
    </source>
</reference>
<proteinExistence type="predicted"/>
<organism evidence="2 3">
    <name type="scientific">Frankia alni (strain DSM 45986 / CECT 9034 / ACN14a)</name>
    <dbReference type="NCBI Taxonomy" id="326424"/>
    <lineage>
        <taxon>Bacteria</taxon>
        <taxon>Bacillati</taxon>
        <taxon>Actinomycetota</taxon>
        <taxon>Actinomycetes</taxon>
        <taxon>Frankiales</taxon>
        <taxon>Frankiaceae</taxon>
        <taxon>Frankia</taxon>
    </lineage>
</organism>
<protein>
    <submittedName>
        <fullName evidence="2">Uncharacterized protein</fullName>
    </submittedName>
</protein>
<sequence>MVPPVRDALRQAYQHSTAAARDAEAPAGTPVADRPGRRPPGSSGGQDRRAVGVVGRSGSSGGPGGDSRGHPM</sequence>
<dbReference type="Proteomes" id="UP000000657">
    <property type="component" value="Chromosome"/>
</dbReference>
<dbReference type="HOGENOM" id="CLU_2716537_0_0_11"/>
<evidence type="ECO:0000313" key="2">
    <source>
        <dbReference type="EMBL" id="CAJ59070.1"/>
    </source>
</evidence>
<keyword evidence="3" id="KW-1185">Reference proteome</keyword>
<accession>Q0RTM8</accession>
<dbReference type="STRING" id="326424.FRAAL0395"/>
<dbReference type="AlphaFoldDB" id="Q0RTM8"/>
<evidence type="ECO:0000256" key="1">
    <source>
        <dbReference type="SAM" id="MobiDB-lite"/>
    </source>
</evidence>